<dbReference type="Proteomes" id="UP000029413">
    <property type="component" value="Chromosome 1"/>
</dbReference>
<dbReference type="InterPro" id="IPR036922">
    <property type="entry name" value="Rieske_2Fe-2S_sf"/>
</dbReference>
<keyword evidence="6" id="KW-0411">Iron-sulfur</keyword>
<evidence type="ECO:0000256" key="6">
    <source>
        <dbReference type="ARBA" id="ARBA00023014"/>
    </source>
</evidence>
<keyword evidence="2" id="KW-0001">2Fe-2S</keyword>
<dbReference type="PRINTS" id="PR00090">
    <property type="entry name" value="RNGDIOXGNASE"/>
</dbReference>
<keyword evidence="9" id="KW-1185">Reference proteome</keyword>
<evidence type="ECO:0000313" key="9">
    <source>
        <dbReference type="Proteomes" id="UP000029413"/>
    </source>
</evidence>
<dbReference type="Gene3D" id="3.90.380.10">
    <property type="entry name" value="Naphthalene 1,2-dioxygenase Alpha Subunit, Chain A, domain 1"/>
    <property type="match status" value="1"/>
</dbReference>
<dbReference type="Pfam" id="PF00848">
    <property type="entry name" value="Ring_hydroxyl_A"/>
    <property type="match status" value="1"/>
</dbReference>
<name>A0AAN0RSG3_9BURK</name>
<evidence type="ECO:0000256" key="2">
    <source>
        <dbReference type="ARBA" id="ARBA00022714"/>
    </source>
</evidence>
<evidence type="ECO:0000256" key="1">
    <source>
        <dbReference type="ARBA" id="ARBA00008751"/>
    </source>
</evidence>
<dbReference type="KEGG" id="bcen:DM39_1983"/>
<evidence type="ECO:0000259" key="7">
    <source>
        <dbReference type="PROSITE" id="PS51296"/>
    </source>
</evidence>
<dbReference type="InterPro" id="IPR015879">
    <property type="entry name" value="Ring_hydroxy_dOase_asu_C_dom"/>
</dbReference>
<dbReference type="GO" id="GO:0005506">
    <property type="term" value="F:iron ion binding"/>
    <property type="evidence" value="ECO:0007669"/>
    <property type="project" value="InterPro"/>
</dbReference>
<comment type="similarity">
    <text evidence="1">Belongs to the bacterial ring-hydroxylating dioxygenase alpha subunit family.</text>
</comment>
<evidence type="ECO:0000256" key="3">
    <source>
        <dbReference type="ARBA" id="ARBA00022723"/>
    </source>
</evidence>
<gene>
    <name evidence="8" type="ORF">DM39_1983</name>
</gene>
<feature type="domain" description="Rieske" evidence="7">
    <location>
        <begin position="1"/>
        <end position="40"/>
    </location>
</feature>
<keyword evidence="5" id="KW-0408">Iron</keyword>
<dbReference type="SUPFAM" id="SSF50022">
    <property type="entry name" value="ISP domain"/>
    <property type="match status" value="1"/>
</dbReference>
<dbReference type="GO" id="GO:0051537">
    <property type="term" value="F:2 iron, 2 sulfur cluster binding"/>
    <property type="evidence" value="ECO:0007669"/>
    <property type="project" value="UniProtKB-KW"/>
</dbReference>
<dbReference type="GO" id="GO:0016491">
    <property type="term" value="F:oxidoreductase activity"/>
    <property type="evidence" value="ECO:0007669"/>
    <property type="project" value="UniProtKB-KW"/>
</dbReference>
<protein>
    <submittedName>
        <fullName evidence="8">Ring hydroxylating alpha subunit family protein</fullName>
    </submittedName>
</protein>
<keyword evidence="3" id="KW-0479">Metal-binding</keyword>
<dbReference type="PANTHER" id="PTHR43756">
    <property type="entry name" value="CHOLINE MONOOXYGENASE, CHLOROPLASTIC"/>
    <property type="match status" value="1"/>
</dbReference>
<proteinExistence type="inferred from homology"/>
<dbReference type="PANTHER" id="PTHR43756:SF1">
    <property type="entry name" value="3-PHENYLPROPIONATE_CINNAMIC ACID DIOXYGENASE SUBUNIT ALPHA"/>
    <property type="match status" value="1"/>
</dbReference>
<dbReference type="InterPro" id="IPR017941">
    <property type="entry name" value="Rieske_2Fe-2S"/>
</dbReference>
<dbReference type="Gene3D" id="2.102.10.10">
    <property type="entry name" value="Rieske [2Fe-2S] iron-sulphur domain"/>
    <property type="match status" value="1"/>
</dbReference>
<organism evidence="8 9">
    <name type="scientific">Burkholderia cenocepacia</name>
    <dbReference type="NCBI Taxonomy" id="95486"/>
    <lineage>
        <taxon>Bacteria</taxon>
        <taxon>Pseudomonadati</taxon>
        <taxon>Pseudomonadota</taxon>
        <taxon>Betaproteobacteria</taxon>
        <taxon>Burkholderiales</taxon>
        <taxon>Burkholderiaceae</taxon>
        <taxon>Burkholderia</taxon>
        <taxon>Burkholderia cepacia complex</taxon>
    </lineage>
</organism>
<evidence type="ECO:0000256" key="5">
    <source>
        <dbReference type="ARBA" id="ARBA00023004"/>
    </source>
</evidence>
<dbReference type="AlphaFoldDB" id="A0AAN0RSG3"/>
<dbReference type="EMBL" id="CP007783">
    <property type="protein sequence ID" value="AIO32864.1"/>
    <property type="molecule type" value="Genomic_DNA"/>
</dbReference>
<dbReference type="PROSITE" id="PS51296">
    <property type="entry name" value="RIESKE"/>
    <property type="match status" value="1"/>
</dbReference>
<evidence type="ECO:0000256" key="4">
    <source>
        <dbReference type="ARBA" id="ARBA00023002"/>
    </source>
</evidence>
<accession>A0AAN0RSG3</accession>
<sequence length="337" mass="37250">MCPYHGWTFDLAGNLVGVPGHKEFYGGELKVEEWGLRKAAKVESYKGFVFATLDPDAPPLDEYLGVVGRMGLNMAAAQGDMAVVDGVQKFRIDCNWKLAVDNVFDWYHAPATHASAAVTGFVPRRAFNDAQHVVALGEYGHAISGPRLTPEILEGLKQAGGIVPPLDESWRERPGALDELPSFIADTRGHPNVFPNLWIALSGTQICLRLPRGPGCTEMWWFTLLDNNLTDEQRAARLARTNHTFGPGGFLEQDDGENWVQSTLATHGTFARRHPFNFTMNLGRGEIKQDNSGAHYIDGVPVNEHGQLWTYGAWAEWMSAEDWNALKRDHSVPAGSL</sequence>
<reference evidence="8 9" key="1">
    <citation type="submission" date="2014-05" db="EMBL/GenBank/DDBJ databases">
        <authorList>
            <person name="Bishop-Lilly K.A."/>
            <person name="Broomall S.M."/>
            <person name="Chain P.S."/>
            <person name="Chertkov O."/>
            <person name="Coyne S.R."/>
            <person name="Daligault H.E."/>
            <person name="Davenport K.W."/>
            <person name="Erkkila T."/>
            <person name="Frey K.G."/>
            <person name="Gibbons H.S."/>
            <person name="Gu W."/>
            <person name="Jaissle J."/>
            <person name="Johnson S.L."/>
            <person name="Koroleva G.I."/>
            <person name="Ladner J.T."/>
            <person name="Lo C.-C."/>
            <person name="Minogue T.D."/>
            <person name="Munk C."/>
            <person name="Palacios G.F."/>
            <person name="Redden C.L."/>
            <person name="Rosenzweig C.N."/>
            <person name="Scholz M.B."/>
            <person name="Teshima H."/>
            <person name="Xu Y."/>
        </authorList>
    </citation>
    <scope>NUCLEOTIDE SEQUENCE [LARGE SCALE GENOMIC DNA]</scope>
    <source>
        <strain evidence="8 9">DDS 22E-1</strain>
    </source>
</reference>
<keyword evidence="4" id="KW-0560">Oxidoreductase</keyword>
<dbReference type="InterPro" id="IPR001663">
    <property type="entry name" value="Rng_hydr_dOase-A"/>
</dbReference>
<dbReference type="SUPFAM" id="SSF55961">
    <property type="entry name" value="Bet v1-like"/>
    <property type="match status" value="1"/>
</dbReference>
<evidence type="ECO:0000313" key="8">
    <source>
        <dbReference type="EMBL" id="AIO32864.1"/>
    </source>
</evidence>